<sequence length="281" mass="28611">MNNSGFGQGGPYGQGGSFGQSGPYGQPGGGQSGQPGGGGQNPYGYGGGGQGNQAGGAGNGGQSWGGGQSPQWDQGMQSGFGAGGGYGAPQGAAGGTPGGSGSGSSGSKTPWILGGVGAVALIAIIGVVAFFFLGGSERAEKKAVAEAANDSANTILESDNLVEWNALMCTAYRADDENIQKFQDSFGAFGDEFIASELEAESYEPDDVTFTNDDRTAAEIGSGSSALKMAKEDGEWKICDPDIDFSAFDDFGDMSDIFDDFGDFSDMFDDFSSILDDYDVW</sequence>
<dbReference type="RefSeq" id="WP_209652736.1">
    <property type="nucleotide sequence ID" value="NZ_CP047357.1"/>
</dbReference>
<reference evidence="3 4" key="1">
    <citation type="submission" date="2021-03" db="EMBL/GenBank/DDBJ databases">
        <title>Sequencing the genomes of 1000 actinobacteria strains.</title>
        <authorList>
            <person name="Klenk H.-P."/>
        </authorList>
    </citation>
    <scope>NUCLEOTIDE SEQUENCE [LARGE SCALE GENOMIC DNA]</scope>
    <source>
        <strain evidence="3 4">DSM 44506</strain>
    </source>
</reference>
<feature type="compositionally biased region" description="Gly residues" evidence="1">
    <location>
        <begin position="78"/>
        <end position="104"/>
    </location>
</feature>
<gene>
    <name evidence="3" type="ORF">JOF33_001080</name>
</gene>
<protein>
    <recommendedName>
        <fullName evidence="5">DUF4878 domain-containing protein</fullName>
    </recommendedName>
</protein>
<evidence type="ECO:0000313" key="3">
    <source>
        <dbReference type="EMBL" id="MBP2332381.1"/>
    </source>
</evidence>
<comment type="caution">
    <text evidence="3">The sequence shown here is derived from an EMBL/GenBank/DDBJ whole genome shotgun (WGS) entry which is preliminary data.</text>
</comment>
<evidence type="ECO:0000256" key="2">
    <source>
        <dbReference type="SAM" id="Phobius"/>
    </source>
</evidence>
<evidence type="ECO:0000313" key="4">
    <source>
        <dbReference type="Proteomes" id="UP001519305"/>
    </source>
</evidence>
<feature type="region of interest" description="Disordered" evidence="1">
    <location>
        <begin position="1"/>
        <end position="106"/>
    </location>
</feature>
<feature type="compositionally biased region" description="Gly residues" evidence="1">
    <location>
        <begin position="1"/>
        <end position="19"/>
    </location>
</feature>
<organism evidence="3 4">
    <name type="scientific">Corynebacterium freneyi</name>
    <dbReference type="NCBI Taxonomy" id="134034"/>
    <lineage>
        <taxon>Bacteria</taxon>
        <taxon>Bacillati</taxon>
        <taxon>Actinomycetota</taxon>
        <taxon>Actinomycetes</taxon>
        <taxon>Mycobacteriales</taxon>
        <taxon>Corynebacteriaceae</taxon>
        <taxon>Corynebacterium</taxon>
    </lineage>
</organism>
<keyword evidence="2" id="KW-1133">Transmembrane helix</keyword>
<proteinExistence type="predicted"/>
<keyword evidence="2" id="KW-0472">Membrane</keyword>
<dbReference type="EMBL" id="JAGINY010000001">
    <property type="protein sequence ID" value="MBP2332381.1"/>
    <property type="molecule type" value="Genomic_DNA"/>
</dbReference>
<feature type="transmembrane region" description="Helical" evidence="2">
    <location>
        <begin position="111"/>
        <end position="133"/>
    </location>
</feature>
<dbReference type="Proteomes" id="UP001519305">
    <property type="component" value="Unassembled WGS sequence"/>
</dbReference>
<evidence type="ECO:0008006" key="5">
    <source>
        <dbReference type="Google" id="ProtNLM"/>
    </source>
</evidence>
<accession>A0ABS4U879</accession>
<keyword evidence="4" id="KW-1185">Reference proteome</keyword>
<feature type="compositionally biased region" description="Gly residues" evidence="1">
    <location>
        <begin position="25"/>
        <end position="68"/>
    </location>
</feature>
<keyword evidence="2" id="KW-0812">Transmembrane</keyword>
<evidence type="ECO:0000256" key="1">
    <source>
        <dbReference type="SAM" id="MobiDB-lite"/>
    </source>
</evidence>
<name>A0ABS4U879_9CORY</name>